<organism evidence="3 4">
    <name type="scientific">Paenibacillus filicis</name>
    <dbReference type="NCBI Taxonomy" id="669464"/>
    <lineage>
        <taxon>Bacteria</taxon>
        <taxon>Bacillati</taxon>
        <taxon>Bacillota</taxon>
        <taxon>Bacilli</taxon>
        <taxon>Bacillales</taxon>
        <taxon>Paenibacillaceae</taxon>
        <taxon>Paenibacillus</taxon>
    </lineage>
</organism>
<evidence type="ECO:0000313" key="4">
    <source>
        <dbReference type="Proteomes" id="UP001469365"/>
    </source>
</evidence>
<dbReference type="GO" id="GO:0016757">
    <property type="term" value="F:glycosyltransferase activity"/>
    <property type="evidence" value="ECO:0007669"/>
    <property type="project" value="UniProtKB-KW"/>
</dbReference>
<dbReference type="EMBL" id="JBBPCC010000012">
    <property type="protein sequence ID" value="MEK8129888.1"/>
    <property type="molecule type" value="Genomic_DNA"/>
</dbReference>
<keyword evidence="3" id="KW-0808">Transferase</keyword>
<keyword evidence="3" id="KW-0328">Glycosyltransferase</keyword>
<dbReference type="InterPro" id="IPR001296">
    <property type="entry name" value="Glyco_trans_1"/>
</dbReference>
<dbReference type="Proteomes" id="UP001469365">
    <property type="component" value="Unassembled WGS sequence"/>
</dbReference>
<dbReference type="InterPro" id="IPR028098">
    <property type="entry name" value="Glyco_trans_4-like_N"/>
</dbReference>
<dbReference type="CDD" id="cd03801">
    <property type="entry name" value="GT4_PimA-like"/>
    <property type="match status" value="1"/>
</dbReference>
<dbReference type="SUPFAM" id="SSF53756">
    <property type="entry name" value="UDP-Glycosyltransferase/glycogen phosphorylase"/>
    <property type="match status" value="1"/>
</dbReference>
<dbReference type="PANTHER" id="PTHR12526">
    <property type="entry name" value="GLYCOSYLTRANSFERASE"/>
    <property type="match status" value="1"/>
</dbReference>
<gene>
    <name evidence="3" type="ORF">WMW72_18450</name>
</gene>
<dbReference type="Pfam" id="PF13579">
    <property type="entry name" value="Glyco_trans_4_4"/>
    <property type="match status" value="1"/>
</dbReference>
<protein>
    <submittedName>
        <fullName evidence="3">Glycosyltransferase family 4 protein</fullName>
        <ecNumber evidence="3">2.4.-.-</ecNumber>
    </submittedName>
</protein>
<accession>A0ABU9DP94</accession>
<dbReference type="PANTHER" id="PTHR12526:SF631">
    <property type="entry name" value="BLL6306 PROTEIN"/>
    <property type="match status" value="1"/>
</dbReference>
<dbReference type="Gene3D" id="3.40.50.2000">
    <property type="entry name" value="Glycogen Phosphorylase B"/>
    <property type="match status" value="2"/>
</dbReference>
<dbReference type="Pfam" id="PF00534">
    <property type="entry name" value="Glycos_transf_1"/>
    <property type="match status" value="1"/>
</dbReference>
<proteinExistence type="predicted"/>
<evidence type="ECO:0000313" key="3">
    <source>
        <dbReference type="EMBL" id="MEK8129888.1"/>
    </source>
</evidence>
<dbReference type="EC" id="2.4.-.-" evidence="3"/>
<dbReference type="RefSeq" id="WP_341417010.1">
    <property type="nucleotide sequence ID" value="NZ_JBBPCC010000012.1"/>
</dbReference>
<name>A0ABU9DP94_9BACL</name>
<sequence length="413" mass="46798">MKILLATYWHVPHLGGVWPYMIQKKSKLEELGHEVDLLGYGDIPGSYVHLVNKGIRIETEKLFPLLREKLSRSMYPAIYANPLIEYTEFRRYAFELAVRSLDLQAYDLVHTQDVISTVSINRIRPRGIALVATLHGCVAHEIKRTLAEDGPLAHNAHLAQAYFNRMERTSAASAEYTVLANRWMERILSGEFQVSPRSMRVFQYGYDMEGFRRQMKRPSSMHRPYGKKVIIFTGRLVEIKGVHMLLDALRLLKQERKDWVCWLVGEGDQETRLQQQANALGLGNDVLFLGSRDDVPALLGQADIFVLPSMIDNQPLALIEAQVAGKAIVTTDAGGLPEMTKHRGNGLLTPVGDTHALYAALSELLGNDAFRKLLGIQAQRWAMTHWSMDRMMDQLMDVYESAIAKRRKSAVSR</sequence>
<comment type="caution">
    <text evidence="3">The sequence shown here is derived from an EMBL/GenBank/DDBJ whole genome shotgun (WGS) entry which is preliminary data.</text>
</comment>
<keyword evidence="4" id="KW-1185">Reference proteome</keyword>
<feature type="domain" description="Glycosyltransferase subfamily 4-like N-terminal" evidence="2">
    <location>
        <begin position="15"/>
        <end position="205"/>
    </location>
</feature>
<evidence type="ECO:0000259" key="2">
    <source>
        <dbReference type="Pfam" id="PF13579"/>
    </source>
</evidence>
<reference evidence="3 4" key="1">
    <citation type="submission" date="2024-04" db="EMBL/GenBank/DDBJ databases">
        <title>draft genome sequnece of Paenibacillus filicis.</title>
        <authorList>
            <person name="Kim D.-U."/>
        </authorList>
    </citation>
    <scope>NUCLEOTIDE SEQUENCE [LARGE SCALE GENOMIC DNA]</scope>
    <source>
        <strain evidence="3 4">KACC14197</strain>
    </source>
</reference>
<evidence type="ECO:0000259" key="1">
    <source>
        <dbReference type="Pfam" id="PF00534"/>
    </source>
</evidence>
<feature type="domain" description="Glycosyl transferase family 1" evidence="1">
    <location>
        <begin position="225"/>
        <end position="380"/>
    </location>
</feature>